<gene>
    <name evidence="1" type="ORF">CSOL1703_00011847</name>
</gene>
<protein>
    <recommendedName>
        <fullName evidence="3">F-box domain-containing protein</fullName>
    </recommendedName>
</protein>
<name>A0A9N9WAG8_9HYPO</name>
<dbReference type="OrthoDB" id="3800738at2759"/>
<evidence type="ECO:0000313" key="1">
    <source>
        <dbReference type="EMBL" id="CAH0046119.1"/>
    </source>
</evidence>
<dbReference type="Proteomes" id="UP000775872">
    <property type="component" value="Unassembled WGS sequence"/>
</dbReference>
<accession>A0A9N9WAG8</accession>
<dbReference type="EMBL" id="CABFOC020000014">
    <property type="protein sequence ID" value="CAH0046119.1"/>
    <property type="molecule type" value="Genomic_DNA"/>
</dbReference>
<comment type="caution">
    <text evidence="1">The sequence shown here is derived from an EMBL/GenBank/DDBJ whole genome shotgun (WGS) entry which is preliminary data.</text>
</comment>
<proteinExistence type="predicted"/>
<dbReference type="AlphaFoldDB" id="A0A9N9WAG8"/>
<sequence>MNSLPAPCQVFSTPELLEEILLCVDDIGTLVASVPLVCKAWNQHVSESPALQRALFFLPDNSKALSDEDAEADFVVNPLLRKHFGALISEPTEFDPDVPWTRQSRAAREGFDIKEVKKMRLSITRGDGNQPDKRFACKEASWRRMLISQPPIRTVGYLPINRAFDQVTHPLERINLPEGLRMGQLWDTIYHALWTSHQDDVERRTIRMTWRLGTGSRLRWSRTIGSLSRVPSSLTDVDLFFQTIEFNLWPTDEEAHRPSRRKEKAKWDRWQSYDRSRFYSEGYDEQRVFPNETQGKEYFEEWYQDFNQPRDTI</sequence>
<evidence type="ECO:0000313" key="2">
    <source>
        <dbReference type="Proteomes" id="UP000775872"/>
    </source>
</evidence>
<reference evidence="2" key="1">
    <citation type="submission" date="2019-06" db="EMBL/GenBank/DDBJ databases">
        <authorList>
            <person name="Broberg M."/>
        </authorList>
    </citation>
    <scope>NUCLEOTIDE SEQUENCE [LARGE SCALE GENOMIC DNA]</scope>
</reference>
<reference evidence="1 2" key="2">
    <citation type="submission" date="2021-10" db="EMBL/GenBank/DDBJ databases">
        <authorList>
            <person name="Piombo E."/>
        </authorList>
    </citation>
    <scope>NUCLEOTIDE SEQUENCE [LARGE SCALE GENOMIC DNA]</scope>
</reference>
<evidence type="ECO:0008006" key="3">
    <source>
        <dbReference type="Google" id="ProtNLM"/>
    </source>
</evidence>
<organism evidence="1 2">
    <name type="scientific">Clonostachys solani</name>
    <dbReference type="NCBI Taxonomy" id="160281"/>
    <lineage>
        <taxon>Eukaryota</taxon>
        <taxon>Fungi</taxon>
        <taxon>Dikarya</taxon>
        <taxon>Ascomycota</taxon>
        <taxon>Pezizomycotina</taxon>
        <taxon>Sordariomycetes</taxon>
        <taxon>Hypocreomycetidae</taxon>
        <taxon>Hypocreales</taxon>
        <taxon>Bionectriaceae</taxon>
        <taxon>Clonostachys</taxon>
    </lineage>
</organism>
<keyword evidence="2" id="KW-1185">Reference proteome</keyword>